<comment type="caution">
    <text evidence="2">The sequence shown here is derived from an EMBL/GenBank/DDBJ whole genome shotgun (WGS) entry which is preliminary data.</text>
</comment>
<sequence>MTNSGGDPAANTDNIAKEPEKAAHVGRIGSPHQPGEGKVTPSEANSGKTGPGSQDQKKA</sequence>
<protein>
    <submittedName>
        <fullName evidence="2">Uncharacterized protein</fullName>
    </submittedName>
</protein>
<accession>A0ABS6HES1</accession>
<name>A0ABS6HES1_9PROT</name>
<dbReference type="Proteomes" id="UP000689967">
    <property type="component" value="Unassembled WGS sequence"/>
</dbReference>
<dbReference type="EMBL" id="JAERQM010000014">
    <property type="protein sequence ID" value="MBU8547246.1"/>
    <property type="molecule type" value="Genomic_DNA"/>
</dbReference>
<evidence type="ECO:0000313" key="3">
    <source>
        <dbReference type="Proteomes" id="UP000689967"/>
    </source>
</evidence>
<organism evidence="2 3">
    <name type="scientific">Falsiroseomonas oleicola</name>
    <dbReference type="NCBI Taxonomy" id="2801474"/>
    <lineage>
        <taxon>Bacteria</taxon>
        <taxon>Pseudomonadati</taxon>
        <taxon>Pseudomonadota</taxon>
        <taxon>Alphaproteobacteria</taxon>
        <taxon>Acetobacterales</taxon>
        <taxon>Roseomonadaceae</taxon>
        <taxon>Falsiroseomonas</taxon>
    </lineage>
</organism>
<evidence type="ECO:0000256" key="1">
    <source>
        <dbReference type="SAM" id="MobiDB-lite"/>
    </source>
</evidence>
<reference evidence="2 3" key="1">
    <citation type="submission" date="2021-01" db="EMBL/GenBank/DDBJ databases">
        <title>Roseomonas sp. nov, a bacterium isolated from an oil production mixture in Yumen Oilfield.</title>
        <authorList>
            <person name="Wu D."/>
        </authorList>
    </citation>
    <scope>NUCLEOTIDE SEQUENCE [LARGE SCALE GENOMIC DNA]</scope>
    <source>
        <strain evidence="2 3">ROY-5-3</strain>
    </source>
</reference>
<dbReference type="RefSeq" id="WP_216879230.1">
    <property type="nucleotide sequence ID" value="NZ_JAERQM010000014.1"/>
</dbReference>
<evidence type="ECO:0000313" key="2">
    <source>
        <dbReference type="EMBL" id="MBU8547246.1"/>
    </source>
</evidence>
<feature type="compositionally biased region" description="Polar residues" evidence="1">
    <location>
        <begin position="42"/>
        <end position="59"/>
    </location>
</feature>
<proteinExistence type="predicted"/>
<feature type="region of interest" description="Disordered" evidence="1">
    <location>
        <begin position="1"/>
        <end position="59"/>
    </location>
</feature>
<gene>
    <name evidence="2" type="ORF">JJQ90_26250</name>
</gene>
<keyword evidence="3" id="KW-1185">Reference proteome</keyword>